<dbReference type="Proteomes" id="UP000182444">
    <property type="component" value="Chromosome 1D"/>
</dbReference>
<feature type="transmembrane region" description="Helical" evidence="5">
    <location>
        <begin position="439"/>
        <end position="460"/>
    </location>
</feature>
<dbReference type="Gene3D" id="1.20.1250.20">
    <property type="entry name" value="MFS general substrate transporter like domains"/>
    <property type="match status" value="2"/>
</dbReference>
<feature type="domain" description="Major facilitator superfamily (MFS) profile" evidence="6">
    <location>
        <begin position="101"/>
        <end position="503"/>
    </location>
</feature>
<reference evidence="7 9" key="1">
    <citation type="journal article" date="2016" name="PLoS ONE">
        <title>Sequence Assembly of Yarrowia lipolytica Strain W29/CLIB89 Shows Transposable Element Diversity.</title>
        <authorList>
            <person name="Magnan C."/>
            <person name="Yu J."/>
            <person name="Chang I."/>
            <person name="Jahn E."/>
            <person name="Kanomata Y."/>
            <person name="Wu J."/>
            <person name="Zeller M."/>
            <person name="Oakes M."/>
            <person name="Baldi P."/>
            <person name="Sandmeyer S."/>
        </authorList>
    </citation>
    <scope>NUCLEOTIDE SEQUENCE [LARGE SCALE GENOMIC DNA]</scope>
    <source>
        <strain evidence="7">CLIB89</strain>
        <strain evidence="9">CLIB89(W29)</strain>
    </source>
</reference>
<keyword evidence="2 5" id="KW-0812">Transmembrane</keyword>
<keyword evidence="3 5" id="KW-1133">Transmembrane helix</keyword>
<feature type="transmembrane region" description="Helical" evidence="5">
    <location>
        <begin position="99"/>
        <end position="120"/>
    </location>
</feature>
<organism evidence="7 9">
    <name type="scientific">Yarrowia lipolytica</name>
    <name type="common">Candida lipolytica</name>
    <dbReference type="NCBI Taxonomy" id="4952"/>
    <lineage>
        <taxon>Eukaryota</taxon>
        <taxon>Fungi</taxon>
        <taxon>Dikarya</taxon>
        <taxon>Ascomycota</taxon>
        <taxon>Saccharomycotina</taxon>
        <taxon>Dipodascomycetes</taxon>
        <taxon>Dipodascales</taxon>
        <taxon>Dipodascales incertae sedis</taxon>
        <taxon>Yarrowia</taxon>
    </lineage>
</organism>
<evidence type="ECO:0000259" key="6">
    <source>
        <dbReference type="PROSITE" id="PS50850"/>
    </source>
</evidence>
<feature type="transmembrane region" description="Helical" evidence="5">
    <location>
        <begin position="374"/>
        <end position="393"/>
    </location>
</feature>
<dbReference type="EMBL" id="KZ859026">
    <property type="protein sequence ID" value="RDW24622.1"/>
    <property type="molecule type" value="Genomic_DNA"/>
</dbReference>
<feature type="transmembrane region" description="Helical" evidence="5">
    <location>
        <begin position="346"/>
        <end position="368"/>
    </location>
</feature>
<evidence type="ECO:0000256" key="2">
    <source>
        <dbReference type="ARBA" id="ARBA00022692"/>
    </source>
</evidence>
<accession>A0A1D8NF41</accession>
<proteinExistence type="predicted"/>
<dbReference type="PANTHER" id="PTHR10924:SF6">
    <property type="entry name" value="SOLUTE CARRIER FAMILY 49 MEMBER A3"/>
    <property type="match status" value="1"/>
</dbReference>
<feature type="transmembrane region" description="Helical" evidence="5">
    <location>
        <begin position="261"/>
        <end position="280"/>
    </location>
</feature>
<dbReference type="OrthoDB" id="422206at2759"/>
<dbReference type="Proteomes" id="UP000256601">
    <property type="component" value="Unassembled WGS sequence"/>
</dbReference>
<feature type="transmembrane region" description="Helical" evidence="5">
    <location>
        <begin position="192"/>
        <end position="216"/>
    </location>
</feature>
<evidence type="ECO:0000256" key="3">
    <source>
        <dbReference type="ARBA" id="ARBA00022989"/>
    </source>
</evidence>
<name>A0A1D8NF41_YARLL</name>
<dbReference type="EMBL" id="CP017556">
    <property type="protein sequence ID" value="AOW04255.1"/>
    <property type="molecule type" value="Genomic_DNA"/>
</dbReference>
<feature type="transmembrane region" description="Helical" evidence="5">
    <location>
        <begin position="481"/>
        <end position="501"/>
    </location>
</feature>
<keyword evidence="4 5" id="KW-0472">Membrane</keyword>
<dbReference type="AlphaFoldDB" id="A0A1D8NF41"/>
<dbReference type="GO" id="GO:0022857">
    <property type="term" value="F:transmembrane transporter activity"/>
    <property type="evidence" value="ECO:0007669"/>
    <property type="project" value="InterPro"/>
</dbReference>
<evidence type="ECO:0000256" key="4">
    <source>
        <dbReference type="ARBA" id="ARBA00023136"/>
    </source>
</evidence>
<evidence type="ECO:0000313" key="8">
    <source>
        <dbReference type="EMBL" id="RDW24622.1"/>
    </source>
</evidence>
<dbReference type="GeneID" id="2911113"/>
<evidence type="ECO:0000256" key="5">
    <source>
        <dbReference type="SAM" id="Phobius"/>
    </source>
</evidence>
<sequence length="512" mass="55916">MELSHLSTESLKDVDLSLTDVEDHTLHDVSSVDTAHRYLKSNDSHSTYPPFNMDALDHSIKGDFTHKAEPCESDYTGDAETTFGSDGPTVVYKSYKRRWFGIVALVLLNIVSSWGWLTFAAISNLVVDKFHLSSEAPVNWLSTVILFAFCLTPPAVSWVLHKYNVRGALFVSGIFVICGNWVRYAGSKTNNFGAVMFGQILIGFGQPFALGAPSYFTDQWFTSKSRVTANALASLSNPLGGAIAQLVGPAMVAADPTQFDMFILVTAIVSTVAAASTLLVPKEPPTPPCPSATIEKLPLKESLFKLVKSRYFVTVFFPFAIYVGFFNAFSTFINQIMLPYGYSEDNAGIAGALLIFVGIVFTLIISPIVDRFHFHLWLIRICVPIIAACYIGAIFMSTKEGDDQLAGPFVVCAILGASSFALLPTFLELIPEQTSPVSPAVSSNILWVGGQFFGAIFIICMDALKYNETQGDPPGNMRRALIFQAVIACVGVIPMLFIPALPSSRIDMDRKR</sequence>
<dbReference type="VEuPathDB" id="FungiDB:YALI1_D22961g"/>
<feature type="transmembrane region" description="Helical" evidence="5">
    <location>
        <begin position="167"/>
        <end position="186"/>
    </location>
</feature>
<gene>
    <name evidence="8" type="ORF">B0I71DRAFT_133967</name>
    <name evidence="7" type="ORF">YALI1_D22961g</name>
</gene>
<evidence type="ECO:0000256" key="1">
    <source>
        <dbReference type="ARBA" id="ARBA00004141"/>
    </source>
</evidence>
<feature type="transmembrane region" description="Helical" evidence="5">
    <location>
        <begin position="311"/>
        <end position="334"/>
    </location>
</feature>
<dbReference type="Pfam" id="PF07690">
    <property type="entry name" value="MFS_1"/>
    <property type="match status" value="1"/>
</dbReference>
<dbReference type="KEGG" id="yli:2911113"/>
<reference evidence="8 10" key="2">
    <citation type="submission" date="2018-07" db="EMBL/GenBank/DDBJ databases">
        <title>Draft Genome Assemblies for Five Robust Yarrowia lipolytica Strains Exhibiting High Lipid Production and Pentose Sugar Utilization and Sugar Alcohol Secretion from Undetoxified Lignocellulosic Biomass Hydrolysates.</title>
        <authorList>
            <consortium name="DOE Joint Genome Institute"/>
            <person name="Walker C."/>
            <person name="Ryu S."/>
            <person name="Na H."/>
            <person name="Zane M."/>
            <person name="LaButti K."/>
            <person name="Lipzen A."/>
            <person name="Haridas S."/>
            <person name="Barry K."/>
            <person name="Grigoriev I.V."/>
            <person name="Quarterman J."/>
            <person name="Slininger P."/>
            <person name="Dien B."/>
            <person name="Trinh C.T."/>
        </authorList>
    </citation>
    <scope>NUCLEOTIDE SEQUENCE [LARGE SCALE GENOMIC DNA]</scope>
    <source>
        <strain evidence="8 10">YB392</strain>
    </source>
</reference>
<dbReference type="InterPro" id="IPR049680">
    <property type="entry name" value="FLVCR1-2_SLC49-like"/>
</dbReference>
<feature type="transmembrane region" description="Helical" evidence="5">
    <location>
        <begin position="405"/>
        <end position="427"/>
    </location>
</feature>
<dbReference type="GO" id="GO:0016020">
    <property type="term" value="C:membrane"/>
    <property type="evidence" value="ECO:0007669"/>
    <property type="project" value="UniProtKB-SubCell"/>
</dbReference>
<dbReference type="SUPFAM" id="SSF103473">
    <property type="entry name" value="MFS general substrate transporter"/>
    <property type="match status" value="1"/>
</dbReference>
<dbReference type="OMA" id="STICWTG"/>
<dbReference type="InterPro" id="IPR020846">
    <property type="entry name" value="MFS_dom"/>
</dbReference>
<comment type="subcellular location">
    <subcellularLocation>
        <location evidence="1">Membrane</location>
        <topology evidence="1">Multi-pass membrane protein</topology>
    </subcellularLocation>
</comment>
<feature type="transmembrane region" description="Helical" evidence="5">
    <location>
        <begin position="140"/>
        <end position="160"/>
    </location>
</feature>
<protein>
    <submittedName>
        <fullName evidence="8">Major facilitator superfamily domain-containing protein</fullName>
    </submittedName>
</protein>
<evidence type="ECO:0000313" key="9">
    <source>
        <dbReference type="Proteomes" id="UP000182444"/>
    </source>
</evidence>
<dbReference type="InterPro" id="IPR036259">
    <property type="entry name" value="MFS_trans_sf"/>
</dbReference>
<dbReference type="InterPro" id="IPR011701">
    <property type="entry name" value="MFS"/>
</dbReference>
<dbReference type="PROSITE" id="PS50850">
    <property type="entry name" value="MFS"/>
    <property type="match status" value="1"/>
</dbReference>
<evidence type="ECO:0000313" key="10">
    <source>
        <dbReference type="Proteomes" id="UP000256601"/>
    </source>
</evidence>
<evidence type="ECO:0000313" key="7">
    <source>
        <dbReference type="EMBL" id="AOW04255.1"/>
    </source>
</evidence>
<dbReference type="PANTHER" id="PTHR10924">
    <property type="entry name" value="MAJOR FACILITATOR SUPERFAMILY PROTEIN-RELATED"/>
    <property type="match status" value="1"/>
</dbReference>
<dbReference type="eggNOG" id="KOG2563">
    <property type="taxonomic scope" value="Eukaryota"/>
</dbReference>
<dbReference type="VEuPathDB" id="FungiDB:YALI0_D18359g"/>
<dbReference type="RefSeq" id="XP_502982.1">
    <property type="nucleotide sequence ID" value="XM_502982.1"/>
</dbReference>